<dbReference type="InterPro" id="IPR036909">
    <property type="entry name" value="Cyt_c-like_dom_sf"/>
</dbReference>
<evidence type="ECO:0000256" key="6">
    <source>
        <dbReference type="PROSITE-ProRule" id="PRU00433"/>
    </source>
</evidence>
<name>A0A0M7B0B3_9HYPH</name>
<keyword evidence="1" id="KW-0813">Transport</keyword>
<dbReference type="Pfam" id="PF00034">
    <property type="entry name" value="Cytochrom_C"/>
    <property type="match status" value="1"/>
</dbReference>
<keyword evidence="10" id="KW-1185">Reference proteome</keyword>
<dbReference type="EMBL" id="CXWC01000017">
    <property type="protein sequence ID" value="CTQ79109.1"/>
    <property type="molecule type" value="Genomic_DNA"/>
</dbReference>
<dbReference type="InterPro" id="IPR050597">
    <property type="entry name" value="Cytochrome_c_Oxidase_Subunit"/>
</dbReference>
<keyword evidence="5 6" id="KW-0408">Iron</keyword>
<dbReference type="PANTHER" id="PTHR33751:SF9">
    <property type="entry name" value="CYTOCHROME C4"/>
    <property type="match status" value="1"/>
</dbReference>
<evidence type="ECO:0000256" key="7">
    <source>
        <dbReference type="SAM" id="SignalP"/>
    </source>
</evidence>
<organism evidence="9 10">
    <name type="scientific">Roseibium album</name>
    <dbReference type="NCBI Taxonomy" id="311410"/>
    <lineage>
        <taxon>Bacteria</taxon>
        <taxon>Pseudomonadati</taxon>
        <taxon>Pseudomonadota</taxon>
        <taxon>Alphaproteobacteria</taxon>
        <taxon>Hyphomicrobiales</taxon>
        <taxon>Stappiaceae</taxon>
        <taxon>Roseibium</taxon>
    </lineage>
</organism>
<dbReference type="InterPro" id="IPR009056">
    <property type="entry name" value="Cyt_c-like_dom"/>
</dbReference>
<dbReference type="PANTHER" id="PTHR33751">
    <property type="entry name" value="CBB3-TYPE CYTOCHROME C OXIDASE SUBUNIT FIXP"/>
    <property type="match status" value="1"/>
</dbReference>
<gene>
    <name evidence="9" type="ORF">LA5096_06018</name>
</gene>
<dbReference type="GO" id="GO:0046872">
    <property type="term" value="F:metal ion binding"/>
    <property type="evidence" value="ECO:0007669"/>
    <property type="project" value="UniProtKB-KW"/>
</dbReference>
<evidence type="ECO:0000313" key="9">
    <source>
        <dbReference type="EMBL" id="CTQ79109.1"/>
    </source>
</evidence>
<dbReference type="GO" id="GO:0020037">
    <property type="term" value="F:heme binding"/>
    <property type="evidence" value="ECO:0007669"/>
    <property type="project" value="InterPro"/>
</dbReference>
<evidence type="ECO:0000256" key="3">
    <source>
        <dbReference type="ARBA" id="ARBA00022723"/>
    </source>
</evidence>
<dbReference type="STRING" id="311410.LA5095_05768"/>
<evidence type="ECO:0000259" key="8">
    <source>
        <dbReference type="PROSITE" id="PS51007"/>
    </source>
</evidence>
<feature type="chain" id="PRO_5009788186" evidence="7">
    <location>
        <begin position="23"/>
        <end position="105"/>
    </location>
</feature>
<dbReference type="Gene3D" id="1.10.760.10">
    <property type="entry name" value="Cytochrome c-like domain"/>
    <property type="match status" value="1"/>
</dbReference>
<evidence type="ECO:0000256" key="4">
    <source>
        <dbReference type="ARBA" id="ARBA00022982"/>
    </source>
</evidence>
<evidence type="ECO:0000256" key="5">
    <source>
        <dbReference type="ARBA" id="ARBA00023004"/>
    </source>
</evidence>
<keyword evidence="3 6" id="KW-0479">Metal-binding</keyword>
<dbReference type="Proteomes" id="UP000049983">
    <property type="component" value="Unassembled WGS sequence"/>
</dbReference>
<evidence type="ECO:0000313" key="10">
    <source>
        <dbReference type="Proteomes" id="UP000049983"/>
    </source>
</evidence>
<dbReference type="GO" id="GO:0009055">
    <property type="term" value="F:electron transfer activity"/>
    <property type="evidence" value="ECO:0007669"/>
    <property type="project" value="InterPro"/>
</dbReference>
<dbReference type="RefSeq" id="WP_055391475.1">
    <property type="nucleotide sequence ID" value="NZ_CANKXR010000014.1"/>
</dbReference>
<evidence type="ECO:0000256" key="2">
    <source>
        <dbReference type="ARBA" id="ARBA00022617"/>
    </source>
</evidence>
<keyword evidence="2 6" id="KW-0349">Heme</keyword>
<keyword evidence="4" id="KW-0249">Electron transport</keyword>
<sequence>MKTGSIIVIWLTILLGTSQAAAQDVEVGKSLYKKNCRACHGPTAKGLASYPKLVGHPAEYLVDRLERYRAGEKFGPNTPLMAPRAKKLSDEDISNIVTFIVTTFE</sequence>
<evidence type="ECO:0000256" key="1">
    <source>
        <dbReference type="ARBA" id="ARBA00022448"/>
    </source>
</evidence>
<proteinExistence type="predicted"/>
<keyword evidence="7" id="KW-0732">Signal</keyword>
<protein>
    <submittedName>
        <fullName evidence="9">Cytochrome c-554(548)</fullName>
    </submittedName>
</protein>
<dbReference type="OrthoDB" id="9808603at2"/>
<accession>A0A0M7B0B3</accession>
<dbReference type="AlphaFoldDB" id="A0A0M7B0B3"/>
<dbReference type="SUPFAM" id="SSF46626">
    <property type="entry name" value="Cytochrome c"/>
    <property type="match status" value="1"/>
</dbReference>
<dbReference type="PROSITE" id="PS51007">
    <property type="entry name" value="CYTC"/>
    <property type="match status" value="1"/>
</dbReference>
<dbReference type="GeneID" id="97673246"/>
<feature type="signal peptide" evidence="7">
    <location>
        <begin position="1"/>
        <end position="22"/>
    </location>
</feature>
<feature type="domain" description="Cytochrome c" evidence="8">
    <location>
        <begin position="23"/>
        <end position="104"/>
    </location>
</feature>
<reference evidence="10" key="1">
    <citation type="submission" date="2015-07" db="EMBL/GenBank/DDBJ databases">
        <authorList>
            <person name="Rodrigo-Torres Lidia"/>
            <person name="Arahal R.David."/>
        </authorList>
    </citation>
    <scope>NUCLEOTIDE SEQUENCE [LARGE SCALE GENOMIC DNA]</scope>
    <source>
        <strain evidence="10">CECT 5096</strain>
    </source>
</reference>